<dbReference type="InterPro" id="IPR050250">
    <property type="entry name" value="Macrolide_Exporter_MacB"/>
</dbReference>
<evidence type="ECO:0000256" key="4">
    <source>
        <dbReference type="ARBA" id="ARBA00022989"/>
    </source>
</evidence>
<dbReference type="PANTHER" id="PTHR30572">
    <property type="entry name" value="MEMBRANE COMPONENT OF TRANSPORTER-RELATED"/>
    <property type="match status" value="1"/>
</dbReference>
<reference evidence="9" key="1">
    <citation type="submission" date="2022-01" db="EMBL/GenBank/DDBJ databases">
        <authorList>
            <person name="Jo J.-H."/>
            <person name="Im W.-T."/>
        </authorList>
    </citation>
    <scope>NUCLEOTIDE SEQUENCE</scope>
    <source>
        <strain evidence="9">NA20</strain>
    </source>
</reference>
<feature type="transmembrane region" description="Helical" evidence="6">
    <location>
        <begin position="376"/>
        <end position="399"/>
    </location>
</feature>
<keyword evidence="3 6" id="KW-0812">Transmembrane</keyword>
<evidence type="ECO:0000313" key="10">
    <source>
        <dbReference type="Proteomes" id="UP001165367"/>
    </source>
</evidence>
<protein>
    <submittedName>
        <fullName evidence="9">ABC transporter permease</fullName>
    </submittedName>
</protein>
<comment type="caution">
    <text evidence="9">The sequence shown here is derived from an EMBL/GenBank/DDBJ whole genome shotgun (WGS) entry which is preliminary data.</text>
</comment>
<keyword evidence="2" id="KW-1003">Cell membrane</keyword>
<keyword evidence="10" id="KW-1185">Reference proteome</keyword>
<evidence type="ECO:0000256" key="2">
    <source>
        <dbReference type="ARBA" id="ARBA00022475"/>
    </source>
</evidence>
<dbReference type="Proteomes" id="UP001165367">
    <property type="component" value="Unassembled WGS sequence"/>
</dbReference>
<dbReference type="Pfam" id="PF02687">
    <property type="entry name" value="FtsX"/>
    <property type="match status" value="2"/>
</dbReference>
<evidence type="ECO:0000256" key="3">
    <source>
        <dbReference type="ARBA" id="ARBA00022692"/>
    </source>
</evidence>
<feature type="transmembrane region" description="Helical" evidence="6">
    <location>
        <begin position="749"/>
        <end position="770"/>
    </location>
</feature>
<feature type="domain" description="MacB-like periplasmic core" evidence="8">
    <location>
        <begin position="20"/>
        <end position="229"/>
    </location>
</feature>
<feature type="transmembrane region" description="Helical" evidence="6">
    <location>
        <begin position="420"/>
        <end position="444"/>
    </location>
</feature>
<feature type="domain" description="MacB-like periplasmic core" evidence="8">
    <location>
        <begin position="432"/>
        <end position="605"/>
    </location>
</feature>
<evidence type="ECO:0000256" key="5">
    <source>
        <dbReference type="ARBA" id="ARBA00023136"/>
    </source>
</evidence>
<dbReference type="InterPro" id="IPR003838">
    <property type="entry name" value="ABC3_permease_C"/>
</dbReference>
<feature type="domain" description="ABC3 transporter permease C-terminal" evidence="7">
    <location>
        <begin position="668"/>
        <end position="782"/>
    </location>
</feature>
<keyword evidence="5 6" id="KW-0472">Membrane</keyword>
<feature type="transmembrane region" description="Helical" evidence="6">
    <location>
        <begin position="666"/>
        <end position="689"/>
    </location>
</feature>
<keyword evidence="4 6" id="KW-1133">Transmembrane helix</keyword>
<evidence type="ECO:0000256" key="1">
    <source>
        <dbReference type="ARBA" id="ARBA00004651"/>
    </source>
</evidence>
<evidence type="ECO:0000313" key="9">
    <source>
        <dbReference type="EMBL" id="MCG2617076.1"/>
    </source>
</evidence>
<feature type="transmembrane region" description="Helical" evidence="6">
    <location>
        <begin position="710"/>
        <end position="737"/>
    </location>
</feature>
<sequence>MFRNYLKIAIRNIVRHKAFSMINIAGLTIGMTCSIFIFLWVRNELSYDRFHQNSDQLFRVVCTVGQFKAAVTPYPVAQELQAKAPGVKRIIRFTSSNPIVFQVEDKRFEEPHGYYVDSTFLQAFSFRLVKGDRSTALSRTDGILITESMAKKYFGSENPIGKMLRKDKNANVLVTGVLADIPSNSHLQFDYIMPFSAIAQSNSDIKNYVWDNFNFYSYVQLEDNIAASDAAILKVTQQADELYKKQIPEELLKVDFALQPLSQIHLHSDYQADVSGHGSYLYVKIFFIVAIFILVVACINFMNLSTARSARRAKEVGLRKVVGAVRGQLIGQFLGESIMISFMSLLLAILLVWLLLPAFNLLAGKELGISLFDVKLLLTLIGIALVTGLVAGSYPALFLSGFRPVKVLKGNVRKMGGNLAFRNTLVVLQFVVSIVLLAGTVVVFKQMRFIKNMNLGFERSNLLYMPIAGDLANMQDALRGELKSNTLTSNFTITNAVPANHTSGTINVQWEGKEPGNQTIFPNMNVNEDFFRVFRMKMASGREFSSNFKGDSSNYIINETAARAMNMTPESAVGKPLEMWGTKGMIVGVVKDFNFKTLQHKIDPMILRFQPGHLAIVRTQPGQAEATIKAMEKINTKLNPAYPFSYGFVDQEIDKAYKGDHQMGSLFNVFAILAILISCMGLYGLSAFMAEQRTKEIGVRKVLGASVGKLVYLLSLSFTRLILIATLIAIPLAWWAVNNWLEGFAYRTSVSWVIFALSALAALIIAWLTVGYESIKAAIANPVKSLRSE</sequence>
<dbReference type="InterPro" id="IPR025857">
    <property type="entry name" value="MacB_PCD"/>
</dbReference>
<feature type="transmembrane region" description="Helical" evidence="6">
    <location>
        <begin position="281"/>
        <end position="302"/>
    </location>
</feature>
<evidence type="ECO:0000256" key="6">
    <source>
        <dbReference type="SAM" id="Phobius"/>
    </source>
</evidence>
<dbReference type="RefSeq" id="WP_237875613.1">
    <property type="nucleotide sequence ID" value="NZ_JAKLTR010000017.1"/>
</dbReference>
<dbReference type="EMBL" id="JAKLTR010000017">
    <property type="protein sequence ID" value="MCG2617076.1"/>
    <property type="molecule type" value="Genomic_DNA"/>
</dbReference>
<comment type="subcellular location">
    <subcellularLocation>
        <location evidence="1">Cell membrane</location>
        <topology evidence="1">Multi-pass membrane protein</topology>
    </subcellularLocation>
</comment>
<feature type="domain" description="ABC3 transporter permease C-terminal" evidence="7">
    <location>
        <begin position="288"/>
        <end position="400"/>
    </location>
</feature>
<accession>A0ABS9KXK3</accession>
<evidence type="ECO:0000259" key="8">
    <source>
        <dbReference type="Pfam" id="PF12704"/>
    </source>
</evidence>
<feature type="transmembrane region" description="Helical" evidence="6">
    <location>
        <begin position="338"/>
        <end position="356"/>
    </location>
</feature>
<gene>
    <name evidence="9" type="ORF">LZZ85_22460</name>
</gene>
<feature type="transmembrane region" description="Helical" evidence="6">
    <location>
        <begin position="21"/>
        <end position="41"/>
    </location>
</feature>
<dbReference type="PANTHER" id="PTHR30572:SF18">
    <property type="entry name" value="ABC-TYPE MACROLIDE FAMILY EXPORT SYSTEM PERMEASE COMPONENT 2"/>
    <property type="match status" value="1"/>
</dbReference>
<proteinExistence type="predicted"/>
<evidence type="ECO:0000259" key="7">
    <source>
        <dbReference type="Pfam" id="PF02687"/>
    </source>
</evidence>
<dbReference type="Pfam" id="PF12704">
    <property type="entry name" value="MacB_PCD"/>
    <property type="match status" value="2"/>
</dbReference>
<name>A0ABS9KXK3_9BACT</name>
<organism evidence="9 10">
    <name type="scientific">Terrimonas ginsenosidimutans</name>
    <dbReference type="NCBI Taxonomy" id="2908004"/>
    <lineage>
        <taxon>Bacteria</taxon>
        <taxon>Pseudomonadati</taxon>
        <taxon>Bacteroidota</taxon>
        <taxon>Chitinophagia</taxon>
        <taxon>Chitinophagales</taxon>
        <taxon>Chitinophagaceae</taxon>
        <taxon>Terrimonas</taxon>
    </lineage>
</organism>